<keyword evidence="2" id="KW-0813">Transport</keyword>
<dbReference type="InterPro" id="IPR036259">
    <property type="entry name" value="MFS_trans_sf"/>
</dbReference>
<feature type="transmembrane region" description="Helical" evidence="7">
    <location>
        <begin position="51"/>
        <end position="69"/>
    </location>
</feature>
<dbReference type="AlphaFoldDB" id="A0A1T4T4T1"/>
<dbReference type="SUPFAM" id="SSF103473">
    <property type="entry name" value="MFS general substrate transporter"/>
    <property type="match status" value="1"/>
</dbReference>
<evidence type="ECO:0000256" key="7">
    <source>
        <dbReference type="SAM" id="Phobius"/>
    </source>
</evidence>
<keyword evidence="4 7" id="KW-0812">Transmembrane</keyword>
<proteinExistence type="predicted"/>
<dbReference type="STRING" id="1365950.SAMN05428963_11923"/>
<feature type="transmembrane region" description="Helical" evidence="7">
    <location>
        <begin position="266"/>
        <end position="291"/>
    </location>
</feature>
<keyword evidence="5 7" id="KW-1133">Transmembrane helix</keyword>
<gene>
    <name evidence="9" type="ORF">SAMN05428963_11923</name>
</gene>
<evidence type="ECO:0000259" key="8">
    <source>
        <dbReference type="PROSITE" id="PS50850"/>
    </source>
</evidence>
<keyword evidence="10" id="KW-1185">Reference proteome</keyword>
<evidence type="ECO:0000313" key="10">
    <source>
        <dbReference type="Proteomes" id="UP000190135"/>
    </source>
</evidence>
<evidence type="ECO:0000256" key="1">
    <source>
        <dbReference type="ARBA" id="ARBA00004651"/>
    </source>
</evidence>
<feature type="transmembrane region" description="Helical" evidence="7">
    <location>
        <begin position="143"/>
        <end position="165"/>
    </location>
</feature>
<dbReference type="GO" id="GO:0022857">
    <property type="term" value="F:transmembrane transporter activity"/>
    <property type="evidence" value="ECO:0007669"/>
    <property type="project" value="InterPro"/>
</dbReference>
<dbReference type="PANTHER" id="PTHR42718:SF46">
    <property type="entry name" value="BLR6921 PROTEIN"/>
    <property type="match status" value="1"/>
</dbReference>
<dbReference type="CDD" id="cd17321">
    <property type="entry name" value="MFS_MMR_MDR_like"/>
    <property type="match status" value="1"/>
</dbReference>
<name>A0A1T4T4T1_9HYPH</name>
<evidence type="ECO:0000256" key="4">
    <source>
        <dbReference type="ARBA" id="ARBA00022692"/>
    </source>
</evidence>
<protein>
    <submittedName>
        <fullName evidence="9">MFS transporter, DHA2 family, multidrug resistance protein</fullName>
    </submittedName>
</protein>
<dbReference type="PROSITE" id="PS50850">
    <property type="entry name" value="MFS"/>
    <property type="match status" value="1"/>
</dbReference>
<evidence type="ECO:0000256" key="5">
    <source>
        <dbReference type="ARBA" id="ARBA00022989"/>
    </source>
</evidence>
<dbReference type="RefSeq" id="WP_078710110.1">
    <property type="nucleotide sequence ID" value="NZ_FUXL01000019.1"/>
</dbReference>
<feature type="transmembrane region" description="Helical" evidence="7">
    <location>
        <begin position="171"/>
        <end position="189"/>
    </location>
</feature>
<feature type="transmembrane region" description="Helical" evidence="7">
    <location>
        <begin position="12"/>
        <end position="36"/>
    </location>
</feature>
<dbReference type="Gene3D" id="1.20.1250.20">
    <property type="entry name" value="MFS general substrate transporter like domains"/>
    <property type="match status" value="1"/>
</dbReference>
<feature type="transmembrane region" description="Helical" evidence="7">
    <location>
        <begin position="201"/>
        <end position="221"/>
    </location>
</feature>
<feature type="transmembrane region" description="Helical" evidence="7">
    <location>
        <begin position="424"/>
        <end position="444"/>
    </location>
</feature>
<dbReference type="PRINTS" id="PR01036">
    <property type="entry name" value="TCRTETB"/>
</dbReference>
<accession>A0A1T4T4T1</accession>
<dbReference type="Proteomes" id="UP000190135">
    <property type="component" value="Unassembled WGS sequence"/>
</dbReference>
<dbReference type="GO" id="GO:0005886">
    <property type="term" value="C:plasma membrane"/>
    <property type="evidence" value="ECO:0007669"/>
    <property type="project" value="UniProtKB-SubCell"/>
</dbReference>
<feature type="transmembrane region" description="Helical" evidence="7">
    <location>
        <begin position="81"/>
        <end position="100"/>
    </location>
</feature>
<feature type="transmembrane region" description="Helical" evidence="7">
    <location>
        <begin position="227"/>
        <end position="246"/>
    </location>
</feature>
<feature type="transmembrane region" description="Helical" evidence="7">
    <location>
        <begin position="303"/>
        <end position="321"/>
    </location>
</feature>
<evidence type="ECO:0000256" key="2">
    <source>
        <dbReference type="ARBA" id="ARBA00022448"/>
    </source>
</evidence>
<dbReference type="Pfam" id="PF07690">
    <property type="entry name" value="MFS_1"/>
    <property type="match status" value="1"/>
</dbReference>
<dbReference type="InterPro" id="IPR020846">
    <property type="entry name" value="MFS_dom"/>
</dbReference>
<evidence type="ECO:0000256" key="6">
    <source>
        <dbReference type="ARBA" id="ARBA00023136"/>
    </source>
</evidence>
<keyword evidence="3" id="KW-1003">Cell membrane</keyword>
<dbReference type="PANTHER" id="PTHR42718">
    <property type="entry name" value="MAJOR FACILITATOR SUPERFAMILY MULTIDRUG TRANSPORTER MFSC"/>
    <property type="match status" value="1"/>
</dbReference>
<dbReference type="EMBL" id="FUXL01000019">
    <property type="protein sequence ID" value="SKA35446.1"/>
    <property type="molecule type" value="Genomic_DNA"/>
</dbReference>
<sequence>MQFQDGLPEPQRSLAFATVAIALFLAVLDSAIANIALPPITHQFGIERTDAIWVVNGFQLAVTMVLLPLASLGEIVGYRRVYLGGVALFTTASLACAFSNSLPTLVAARVIQGLGAAGIMSINIALVRFIFPQAMLGRAVGKVAMIVGVSSAAGPTIAGLILAVAPWQMLFLVNVPVGIIAFLIGLKTLPVTPTSHGRFDIRSALLSAATFGLFISGVNGLGHSEGLALSLAQIGAGLVIGAVFAWSQLKLPVPMLPVDLLRRPVFALSATTSVCSFAAQSLAFVCLPFLLHDSLQRSASETGLLITPWPITTAAAAYFAGHLADRLAPGKIAAAGLAVFALGLLSLTLMPDQPSNFDLVWRLMLAGLGFGFFQSPNNKMLIASAPRSRSGGASGIQSTARLVGQSTGVALLAAIFGLMPDHQITVALGAATVLAAAGILPSALRRFEPQDDVTVIAPPRPTI</sequence>
<evidence type="ECO:0000313" key="9">
    <source>
        <dbReference type="EMBL" id="SKA35446.1"/>
    </source>
</evidence>
<evidence type="ECO:0000256" key="3">
    <source>
        <dbReference type="ARBA" id="ARBA00022475"/>
    </source>
</evidence>
<dbReference type="OrthoDB" id="2414439at2"/>
<feature type="domain" description="Major facilitator superfamily (MFS) profile" evidence="8">
    <location>
        <begin position="15"/>
        <end position="450"/>
    </location>
</feature>
<reference evidence="10" key="1">
    <citation type="submission" date="2017-02" db="EMBL/GenBank/DDBJ databases">
        <authorList>
            <person name="Varghese N."/>
            <person name="Submissions S."/>
        </authorList>
    </citation>
    <scope>NUCLEOTIDE SEQUENCE [LARGE SCALE GENOMIC DNA]</scope>
    <source>
        <strain evidence="10">USBA 369</strain>
    </source>
</reference>
<dbReference type="InterPro" id="IPR011701">
    <property type="entry name" value="MFS"/>
</dbReference>
<dbReference type="Gene3D" id="1.20.1720.10">
    <property type="entry name" value="Multidrug resistance protein D"/>
    <property type="match status" value="1"/>
</dbReference>
<feature type="transmembrane region" description="Helical" evidence="7">
    <location>
        <begin position="328"/>
        <end position="347"/>
    </location>
</feature>
<keyword evidence="6 7" id="KW-0472">Membrane</keyword>
<comment type="subcellular location">
    <subcellularLocation>
        <location evidence="1">Cell membrane</location>
        <topology evidence="1">Multi-pass membrane protein</topology>
    </subcellularLocation>
</comment>
<organism evidence="9 10">
    <name type="scientific">Consotaella salsifontis</name>
    <dbReference type="NCBI Taxonomy" id="1365950"/>
    <lineage>
        <taxon>Bacteria</taxon>
        <taxon>Pseudomonadati</taxon>
        <taxon>Pseudomonadota</taxon>
        <taxon>Alphaproteobacteria</taxon>
        <taxon>Hyphomicrobiales</taxon>
        <taxon>Aurantimonadaceae</taxon>
        <taxon>Consotaella</taxon>
    </lineage>
</organism>
<feature type="transmembrane region" description="Helical" evidence="7">
    <location>
        <begin position="106"/>
        <end position="131"/>
    </location>
</feature>